<accession>A0A0K2T803</accession>
<dbReference type="PANTHER" id="PTHR21020">
    <property type="entry name" value="ZINC FINGER PROTEIN 800"/>
    <property type="match status" value="1"/>
</dbReference>
<feature type="compositionally biased region" description="Low complexity" evidence="2">
    <location>
        <begin position="1"/>
        <end position="16"/>
    </location>
</feature>
<keyword evidence="1" id="KW-0863">Zinc-finger</keyword>
<sequence>MTGTNGNKRNGNGSSRLRSRPPPDPTVLRPSISVSVSGLRQVVSCLENGTQEVREFLLDECNVIYECKTCLNMFRSVANFVAHKRSYCESRAQNVKHVYRSEDDDNEDISCSTMAYIEPESVDTLVPEPHWDIKDYSPSLSLLKEAGFINEIQNRPLIAKLKPDLNTIINKLKRKASNPPVRKIINANSDIMLKEPVLRLERISQTTCAMFQTISTKEEAQNQTMGEKYVEVQKLSKRPIVIVGPDSKIIYPDKSLKSSIRKESVKENYNVKRIYSCVFCDTTRSKVNSIIAHIHREHGKSLKQAEEYRDKIKNTLHIRTQSEAVELPLRKNQLTQKLKNNHSTVGKKPALVKTPLSYTKRINSIHDKRGGSKLKHKDALKAKSSIKQTLVHDIDSSDEDITFRYRGDQSKNGQEALRLKSESLFVQPNIVDKRPSSSDNKFNPIDLSKSYNVDSSKKHKTKIIGLSSLSASTELVNGQKNVTSPAYLPNSNNVEFQSKSNCSDGLELKVDYLQTKNDSIFPIQCLVDAQTMQINDCSS</sequence>
<dbReference type="GO" id="GO:0008270">
    <property type="term" value="F:zinc ion binding"/>
    <property type="evidence" value="ECO:0007669"/>
    <property type="project" value="UniProtKB-KW"/>
</dbReference>
<feature type="non-terminal residue" evidence="4">
    <location>
        <position position="539"/>
    </location>
</feature>
<dbReference type="InterPro" id="IPR039149">
    <property type="entry name" value="ZNF800"/>
</dbReference>
<organism evidence="4">
    <name type="scientific">Lepeophtheirus salmonis</name>
    <name type="common">Salmon louse</name>
    <name type="synonym">Caligus salmonis</name>
    <dbReference type="NCBI Taxonomy" id="72036"/>
    <lineage>
        <taxon>Eukaryota</taxon>
        <taxon>Metazoa</taxon>
        <taxon>Ecdysozoa</taxon>
        <taxon>Arthropoda</taxon>
        <taxon>Crustacea</taxon>
        <taxon>Multicrustacea</taxon>
        <taxon>Hexanauplia</taxon>
        <taxon>Copepoda</taxon>
        <taxon>Siphonostomatoida</taxon>
        <taxon>Caligidae</taxon>
        <taxon>Lepeophtheirus</taxon>
    </lineage>
</organism>
<dbReference type="OrthoDB" id="6382144at2759"/>
<dbReference type="InterPro" id="IPR013087">
    <property type="entry name" value="Znf_C2H2_type"/>
</dbReference>
<keyword evidence="1" id="KW-0862">Zinc</keyword>
<evidence type="ECO:0000313" key="4">
    <source>
        <dbReference type="EMBL" id="CDW22224.1"/>
    </source>
</evidence>
<feature type="region of interest" description="Disordered" evidence="2">
    <location>
        <begin position="1"/>
        <end position="30"/>
    </location>
</feature>
<reference evidence="4" key="1">
    <citation type="submission" date="2014-05" db="EMBL/GenBank/DDBJ databases">
        <authorList>
            <person name="Chronopoulou M."/>
        </authorList>
    </citation>
    <scope>NUCLEOTIDE SEQUENCE</scope>
    <source>
        <tissue evidence="4">Whole organism</tissue>
    </source>
</reference>
<evidence type="ECO:0000256" key="1">
    <source>
        <dbReference type="PROSITE-ProRule" id="PRU00042"/>
    </source>
</evidence>
<proteinExistence type="predicted"/>
<dbReference type="EMBL" id="HACA01004863">
    <property type="protein sequence ID" value="CDW22224.1"/>
    <property type="molecule type" value="Transcribed_RNA"/>
</dbReference>
<protein>
    <recommendedName>
        <fullName evidence="3">C2H2-type domain-containing protein</fullName>
    </recommendedName>
</protein>
<dbReference type="AlphaFoldDB" id="A0A0K2T803"/>
<name>A0A0K2T803_LEPSM</name>
<dbReference type="PROSITE" id="PS50157">
    <property type="entry name" value="ZINC_FINGER_C2H2_2"/>
    <property type="match status" value="1"/>
</dbReference>
<dbReference type="PANTHER" id="PTHR21020:SF0">
    <property type="entry name" value="ZINC FINGER PROTEIN 800"/>
    <property type="match status" value="1"/>
</dbReference>
<keyword evidence="1" id="KW-0479">Metal-binding</keyword>
<evidence type="ECO:0000256" key="2">
    <source>
        <dbReference type="SAM" id="MobiDB-lite"/>
    </source>
</evidence>
<evidence type="ECO:0000259" key="3">
    <source>
        <dbReference type="PROSITE" id="PS50157"/>
    </source>
</evidence>
<feature type="domain" description="C2H2-type" evidence="3">
    <location>
        <begin position="65"/>
        <end position="92"/>
    </location>
</feature>